<dbReference type="InterPro" id="IPR001563">
    <property type="entry name" value="Peptidase_S10"/>
</dbReference>
<dbReference type="Gene3D" id="3.40.50.1820">
    <property type="entry name" value="alpha/beta hydrolase"/>
    <property type="match status" value="1"/>
</dbReference>
<proteinExistence type="inferred from homology"/>
<dbReference type="Pfam" id="PF00450">
    <property type="entry name" value="Peptidase_S10"/>
    <property type="match status" value="1"/>
</dbReference>
<dbReference type="PANTHER" id="PTHR11802:SF229">
    <property type="entry name" value="CARBOXYPEPTIDASE"/>
    <property type="match status" value="1"/>
</dbReference>
<dbReference type="GO" id="GO:0005773">
    <property type="term" value="C:vacuole"/>
    <property type="evidence" value="ECO:0007669"/>
    <property type="project" value="TreeGrafter"/>
</dbReference>
<name>R7W5G5_AEGTA</name>
<reference evidence="2" key="1">
    <citation type="submission" date="2015-06" db="UniProtKB">
        <authorList>
            <consortium name="EnsemblPlants"/>
        </authorList>
    </citation>
    <scope>IDENTIFICATION</scope>
</reference>
<dbReference type="PANTHER" id="PTHR11802">
    <property type="entry name" value="SERINE PROTEASE FAMILY S10 SERINE CARBOXYPEPTIDASE"/>
    <property type="match status" value="1"/>
</dbReference>
<evidence type="ECO:0000256" key="1">
    <source>
        <dbReference type="ARBA" id="ARBA00009431"/>
    </source>
</evidence>
<comment type="similarity">
    <text evidence="1">Belongs to the peptidase S10 family.</text>
</comment>
<dbReference type="SUPFAM" id="SSF53474">
    <property type="entry name" value="alpha/beta-Hydrolases"/>
    <property type="match status" value="1"/>
</dbReference>
<dbReference type="GO" id="GO:0006508">
    <property type="term" value="P:proteolysis"/>
    <property type="evidence" value="ECO:0007669"/>
    <property type="project" value="InterPro"/>
</dbReference>
<dbReference type="EnsemblPlants" id="EMT15363">
    <property type="protein sequence ID" value="EMT15363"/>
    <property type="gene ID" value="F775_07880"/>
</dbReference>
<dbReference type="AlphaFoldDB" id="R7W5G5"/>
<sequence>MENAPGEVEWMIALLDDADDEPASVGEVEFVVFAKVGNPYLNDKRNNQGMIDVFWTHGVMSDEVYANVTEHCDFAAECTRAHKHTHMRGKELPGYDLCNDYPTIAYLKDPAVQDAFHARMTEWSPCRNFTWKDAPVTMLPSIKFLIENKLPVWIFRSKFSGQQQASTKRHQIFTSKTPQLEGKNHGPKPPKSFSTIVKCGIQQVLL</sequence>
<organism evidence="2">
    <name type="scientific">Aegilops tauschii</name>
    <name type="common">Tausch's goatgrass</name>
    <name type="synonym">Aegilops squarrosa</name>
    <dbReference type="NCBI Taxonomy" id="37682"/>
    <lineage>
        <taxon>Eukaryota</taxon>
        <taxon>Viridiplantae</taxon>
        <taxon>Streptophyta</taxon>
        <taxon>Embryophyta</taxon>
        <taxon>Tracheophyta</taxon>
        <taxon>Spermatophyta</taxon>
        <taxon>Magnoliopsida</taxon>
        <taxon>Liliopsida</taxon>
        <taxon>Poales</taxon>
        <taxon>Poaceae</taxon>
        <taxon>BOP clade</taxon>
        <taxon>Pooideae</taxon>
        <taxon>Triticodae</taxon>
        <taxon>Triticeae</taxon>
        <taxon>Triticinae</taxon>
        <taxon>Aegilops</taxon>
    </lineage>
</organism>
<evidence type="ECO:0000313" key="2">
    <source>
        <dbReference type="EnsemblPlants" id="EMT15363"/>
    </source>
</evidence>
<dbReference type="InterPro" id="IPR029058">
    <property type="entry name" value="AB_hydrolase_fold"/>
</dbReference>
<protein>
    <submittedName>
        <fullName evidence="2">Serine carboxypeptidase-like 28</fullName>
    </submittedName>
</protein>
<dbReference type="GO" id="GO:0004185">
    <property type="term" value="F:serine-type carboxypeptidase activity"/>
    <property type="evidence" value="ECO:0007669"/>
    <property type="project" value="InterPro"/>
</dbReference>
<accession>R7W5G5</accession>